<dbReference type="RefSeq" id="WP_071389105.1">
    <property type="nucleotide sequence ID" value="NZ_MLQS01000002.1"/>
</dbReference>
<dbReference type="Gene3D" id="1.10.150.240">
    <property type="entry name" value="Putative phosphatase, domain 2"/>
    <property type="match status" value="1"/>
</dbReference>
<keyword evidence="1 3" id="KW-0378">Hydrolase</keyword>
<dbReference type="NCBIfam" id="TIGR01549">
    <property type="entry name" value="HAD-SF-IA-v1"/>
    <property type="match status" value="1"/>
</dbReference>
<dbReference type="GO" id="GO:0005829">
    <property type="term" value="C:cytosol"/>
    <property type="evidence" value="ECO:0007669"/>
    <property type="project" value="TreeGrafter"/>
</dbReference>
<dbReference type="SFLD" id="SFLDG01135">
    <property type="entry name" value="C1.5.6:_HAD__Beta-PGM__Phospha"/>
    <property type="match status" value="1"/>
</dbReference>
<comment type="function">
    <text evidence="3">Hydrolyzes pyrophosphate formed during P-Ser-HPr dephosphorylation by HPrK/P. Might play a role in controlling the intracellular pyrophosphate pool.</text>
</comment>
<dbReference type="GO" id="GO:0000287">
    <property type="term" value="F:magnesium ion binding"/>
    <property type="evidence" value="ECO:0007669"/>
    <property type="project" value="UniProtKB-UniRule"/>
</dbReference>
<comment type="caution">
    <text evidence="4">The sequence shown here is derived from an EMBL/GenBank/DDBJ whole genome shotgun (WGS) entry which is preliminary data.</text>
</comment>
<comment type="cofactor">
    <cofactor evidence="3">
        <name>Mg(2+)</name>
        <dbReference type="ChEBI" id="CHEBI:18420"/>
    </cofactor>
</comment>
<dbReference type="PANTHER" id="PTHR43434:SF26">
    <property type="entry name" value="PYROPHOSPHATASE PPAX"/>
    <property type="match status" value="1"/>
</dbReference>
<dbReference type="PRINTS" id="PR00413">
    <property type="entry name" value="HADHALOGNASE"/>
</dbReference>
<evidence type="ECO:0000313" key="4">
    <source>
        <dbReference type="EMBL" id="OIJ21018.1"/>
    </source>
</evidence>
<keyword evidence="5" id="KW-1185">Reference proteome</keyword>
<dbReference type="InterPro" id="IPR036412">
    <property type="entry name" value="HAD-like_sf"/>
</dbReference>
<feature type="active site" description="Nucleophile" evidence="3">
    <location>
        <position position="9"/>
    </location>
</feature>
<dbReference type="SUPFAM" id="SSF56784">
    <property type="entry name" value="HAD-like"/>
    <property type="match status" value="1"/>
</dbReference>
<dbReference type="NCBIfam" id="TIGR01509">
    <property type="entry name" value="HAD-SF-IA-v3"/>
    <property type="match status" value="1"/>
</dbReference>
<organism evidence="4 5">
    <name type="scientific">Anaerobacillus alkalidiazotrophicus</name>
    <dbReference type="NCBI Taxonomy" id="472963"/>
    <lineage>
        <taxon>Bacteria</taxon>
        <taxon>Bacillati</taxon>
        <taxon>Bacillota</taxon>
        <taxon>Bacilli</taxon>
        <taxon>Bacillales</taxon>
        <taxon>Bacillaceae</taxon>
        <taxon>Anaerobacillus</taxon>
    </lineage>
</organism>
<dbReference type="FunFam" id="3.40.50.1000:FF:000022">
    <property type="entry name" value="Phosphoglycolate phosphatase"/>
    <property type="match status" value="1"/>
</dbReference>
<dbReference type="EMBL" id="MLQS01000002">
    <property type="protein sequence ID" value="OIJ21018.1"/>
    <property type="molecule type" value="Genomic_DNA"/>
</dbReference>
<dbReference type="STRING" id="472963.BKP45_07445"/>
<dbReference type="EC" id="3.6.1.1" evidence="3"/>
<dbReference type="InterPro" id="IPR006439">
    <property type="entry name" value="HAD-SF_hydro_IA"/>
</dbReference>
<dbReference type="InterPro" id="IPR023214">
    <property type="entry name" value="HAD_sf"/>
</dbReference>
<name>A0A1S2M8I3_9BACI</name>
<dbReference type="GO" id="GO:0008967">
    <property type="term" value="F:phosphoglycolate phosphatase activity"/>
    <property type="evidence" value="ECO:0007669"/>
    <property type="project" value="TreeGrafter"/>
</dbReference>
<dbReference type="GO" id="GO:0004427">
    <property type="term" value="F:inorganic diphosphate phosphatase activity"/>
    <property type="evidence" value="ECO:0007669"/>
    <property type="project" value="UniProtKB-UniRule"/>
</dbReference>
<dbReference type="HAMAP" id="MF_01250">
    <property type="entry name" value="Pyrophosphat_PpaX"/>
    <property type="match status" value="1"/>
</dbReference>
<dbReference type="PANTHER" id="PTHR43434">
    <property type="entry name" value="PHOSPHOGLYCOLATE PHOSPHATASE"/>
    <property type="match status" value="1"/>
</dbReference>
<dbReference type="Pfam" id="PF13419">
    <property type="entry name" value="HAD_2"/>
    <property type="match status" value="1"/>
</dbReference>
<gene>
    <name evidence="3" type="primary">ppaX</name>
    <name evidence="4" type="ORF">BKP45_07445</name>
</gene>
<dbReference type="InterPro" id="IPR023198">
    <property type="entry name" value="PGP-like_dom2"/>
</dbReference>
<sequence>MKIDTVLFDLDGTLVNTNELIIASFLHTLDHYYPNEYTREKVIEFIGPSLDDTFTRLNPDKVDEMIEMYRTFNHKMHDELVEEYGTVKETVKALHEKGYKLAVVTTKISKTAMMGLKLTGLDQYFSVLVGMDHVTKVKPDPEPLLNALNQLQSSPERAIMVGDSQYDILGGKNTGTKTAAVAWTIKGKEFLQSYEPDVMLETMSDLLEYLGEESLG</sequence>
<dbReference type="CDD" id="cd02616">
    <property type="entry name" value="HAD_PPase"/>
    <property type="match status" value="1"/>
</dbReference>
<dbReference type="Gene3D" id="3.40.50.1000">
    <property type="entry name" value="HAD superfamily/HAD-like"/>
    <property type="match status" value="1"/>
</dbReference>
<comment type="similarity">
    <text evidence="3">Belongs to the HAD-like hydrolase superfamily. PpaX family.</text>
</comment>
<proteinExistence type="inferred from homology"/>
<dbReference type="SFLD" id="SFLDG01129">
    <property type="entry name" value="C1.5:_HAD__Beta-PGM__Phosphata"/>
    <property type="match status" value="1"/>
</dbReference>
<dbReference type="OrthoDB" id="9807630at2"/>
<dbReference type="SFLD" id="SFLDS00003">
    <property type="entry name" value="Haloacid_Dehalogenase"/>
    <property type="match status" value="1"/>
</dbReference>
<evidence type="ECO:0000313" key="5">
    <source>
        <dbReference type="Proteomes" id="UP000180057"/>
    </source>
</evidence>
<reference evidence="4 5" key="1">
    <citation type="submission" date="2016-10" db="EMBL/GenBank/DDBJ databases">
        <title>Draft genome sequences of four alkaliphilic bacteria belonging to the Anaerobacillus genus.</title>
        <authorList>
            <person name="Bassil N.M."/>
            <person name="Lloyd J.R."/>
        </authorList>
    </citation>
    <scope>NUCLEOTIDE SEQUENCE [LARGE SCALE GENOMIC DNA]</scope>
    <source>
        <strain evidence="4 5">DSM 22531</strain>
    </source>
</reference>
<dbReference type="NCBIfam" id="NF009804">
    <property type="entry name" value="PRK13288.1"/>
    <property type="match status" value="1"/>
</dbReference>
<accession>A0A1S2M8I3</accession>
<evidence type="ECO:0000256" key="2">
    <source>
        <dbReference type="ARBA" id="ARBA00022842"/>
    </source>
</evidence>
<protein>
    <recommendedName>
        <fullName evidence="3">Pyrophosphatase PpaX</fullName>
        <ecNumber evidence="3">3.6.1.1</ecNumber>
    </recommendedName>
</protein>
<dbReference type="Proteomes" id="UP000180057">
    <property type="component" value="Unassembled WGS sequence"/>
</dbReference>
<dbReference type="InterPro" id="IPR050155">
    <property type="entry name" value="HAD-like_hydrolase_sf"/>
</dbReference>
<keyword evidence="2 3" id="KW-0460">Magnesium</keyword>
<dbReference type="AlphaFoldDB" id="A0A1S2M8I3"/>
<dbReference type="InterPro" id="IPR023733">
    <property type="entry name" value="Pyrophosphatase_Ppax"/>
</dbReference>
<dbReference type="GO" id="GO:0006281">
    <property type="term" value="P:DNA repair"/>
    <property type="evidence" value="ECO:0007669"/>
    <property type="project" value="TreeGrafter"/>
</dbReference>
<dbReference type="InterPro" id="IPR041492">
    <property type="entry name" value="HAD_2"/>
</dbReference>
<comment type="catalytic activity">
    <reaction evidence="3">
        <text>diphosphate + H2O = 2 phosphate + H(+)</text>
        <dbReference type="Rhea" id="RHEA:24576"/>
        <dbReference type="ChEBI" id="CHEBI:15377"/>
        <dbReference type="ChEBI" id="CHEBI:15378"/>
        <dbReference type="ChEBI" id="CHEBI:33019"/>
        <dbReference type="ChEBI" id="CHEBI:43474"/>
        <dbReference type="EC" id="3.6.1.1"/>
    </reaction>
</comment>
<evidence type="ECO:0000256" key="1">
    <source>
        <dbReference type="ARBA" id="ARBA00022801"/>
    </source>
</evidence>
<evidence type="ECO:0000256" key="3">
    <source>
        <dbReference type="HAMAP-Rule" id="MF_01250"/>
    </source>
</evidence>